<dbReference type="GO" id="GO:0005802">
    <property type="term" value="C:trans-Golgi network"/>
    <property type="evidence" value="ECO:0007669"/>
    <property type="project" value="TreeGrafter"/>
</dbReference>
<dbReference type="SUPFAM" id="SSF111126">
    <property type="entry name" value="Ligand-binding domain in the NO signalling and Golgi transport"/>
    <property type="match status" value="1"/>
</dbReference>
<dbReference type="PANTHER" id="PTHR12817:SF0">
    <property type="entry name" value="GEO08327P1"/>
    <property type="match status" value="1"/>
</dbReference>
<protein>
    <submittedName>
        <fullName evidence="3">Transporter particle component</fullName>
    </submittedName>
</protein>
<dbReference type="InterPro" id="IPR007194">
    <property type="entry name" value="TRAPP_component"/>
</dbReference>
<gene>
    <name evidence="3" type="ORF">I303_05883</name>
</gene>
<evidence type="ECO:0000313" key="3">
    <source>
        <dbReference type="EMBL" id="OBR83603.1"/>
    </source>
</evidence>
<dbReference type="STRING" id="1296121.A0A1A6A0N1"/>
<evidence type="ECO:0000256" key="2">
    <source>
        <dbReference type="SAM" id="MobiDB-lite"/>
    </source>
</evidence>
<accession>A0A1A6A0N1</accession>
<sequence length="308" mass="33200">MSSRPSTSSTHLPIPPSIPPALHALANPPPALIDAQLPNYLLPNVLDLLRDSSRHVIRRKRAQEDSLRAEGLLPPLSSLSSLSLEKGQGKGKGKQVLTEQEEEEEQNKLVEQEVAQKVERVGWMVGGYIAEKLTLARPPLASHLDIIKFICKDLFLYVYSKQIDNLRTNHRGIFVLQSHSFPPLILLSSYKGSSHDIEAAKSHLLFPQALIQGALVRLGMQAVVTAESSGLPQCTFQIRTIKPTTPNPSTPSTAGTPNPNPNLQPHPGISTGPNQQQQSLQARGGSTNPPSGMRSSTSTGLGIGQAGV</sequence>
<dbReference type="VEuPathDB" id="FungiDB:I303_05883"/>
<dbReference type="Pfam" id="PF04051">
    <property type="entry name" value="TRAPP"/>
    <property type="match status" value="1"/>
</dbReference>
<feature type="region of interest" description="Disordered" evidence="2">
    <location>
        <begin position="240"/>
        <end position="308"/>
    </location>
</feature>
<dbReference type="GO" id="GO:0030008">
    <property type="term" value="C:TRAPP complex"/>
    <property type="evidence" value="ECO:0007669"/>
    <property type="project" value="TreeGrafter"/>
</dbReference>
<dbReference type="OrthoDB" id="941624at2759"/>
<dbReference type="InterPro" id="IPR024096">
    <property type="entry name" value="NO_sig/Golgi_transp_ligand-bd"/>
</dbReference>
<organism evidence="3">
    <name type="scientific">Kwoniella dejecticola CBS 10117</name>
    <dbReference type="NCBI Taxonomy" id="1296121"/>
    <lineage>
        <taxon>Eukaryota</taxon>
        <taxon>Fungi</taxon>
        <taxon>Dikarya</taxon>
        <taxon>Basidiomycota</taxon>
        <taxon>Agaricomycotina</taxon>
        <taxon>Tremellomycetes</taxon>
        <taxon>Tremellales</taxon>
        <taxon>Cryptococcaceae</taxon>
        <taxon>Kwoniella</taxon>
    </lineage>
</organism>
<proteinExistence type="inferred from homology"/>
<dbReference type="GO" id="GO:0005801">
    <property type="term" value="C:cis-Golgi network"/>
    <property type="evidence" value="ECO:0007669"/>
    <property type="project" value="TreeGrafter"/>
</dbReference>
<dbReference type="CDD" id="cd14944">
    <property type="entry name" value="TRAPPC6A_Trs33"/>
    <property type="match status" value="1"/>
</dbReference>
<dbReference type="EMBL" id="KI894033">
    <property type="protein sequence ID" value="OBR83603.1"/>
    <property type="molecule type" value="Genomic_DNA"/>
</dbReference>
<feature type="compositionally biased region" description="Polar residues" evidence="2">
    <location>
        <begin position="271"/>
        <end position="300"/>
    </location>
</feature>
<feature type="region of interest" description="Disordered" evidence="2">
    <location>
        <begin position="80"/>
        <end position="104"/>
    </location>
</feature>
<dbReference type="PANTHER" id="PTHR12817">
    <property type="entry name" value="TRAFFICKING PROTEIN PARTICLE COMPLEX SUBUNIT 6B"/>
    <property type="match status" value="1"/>
</dbReference>
<dbReference type="AlphaFoldDB" id="A0A1A6A0N1"/>
<name>A0A1A6A0N1_9TREE</name>
<dbReference type="InterPro" id="IPR037992">
    <property type="entry name" value="TRAPPC6/Trs33"/>
</dbReference>
<dbReference type="Gene3D" id="3.30.1380.20">
    <property type="entry name" value="Trafficking protein particle complex subunit 3"/>
    <property type="match status" value="1"/>
</dbReference>
<comment type="similarity">
    <text evidence="1">Belongs to the TRAPP small subunits family. BET3 subfamily.</text>
</comment>
<dbReference type="GO" id="GO:0006888">
    <property type="term" value="P:endoplasmic reticulum to Golgi vesicle-mediated transport"/>
    <property type="evidence" value="ECO:0007669"/>
    <property type="project" value="TreeGrafter"/>
</dbReference>
<evidence type="ECO:0000256" key="1">
    <source>
        <dbReference type="ARBA" id="ARBA00006218"/>
    </source>
</evidence>
<reference evidence="3" key="1">
    <citation type="submission" date="2013-07" db="EMBL/GenBank/DDBJ databases">
        <title>The Genome Sequence of Cryptococcus dejecticola CBS10117.</title>
        <authorList>
            <consortium name="The Broad Institute Genome Sequencing Platform"/>
            <person name="Cuomo C."/>
            <person name="Litvintseva A."/>
            <person name="Chen Y."/>
            <person name="Heitman J."/>
            <person name="Sun S."/>
            <person name="Springer D."/>
            <person name="Dromer F."/>
            <person name="Young S.K."/>
            <person name="Zeng Q."/>
            <person name="Gargeya S."/>
            <person name="Fitzgerald M."/>
            <person name="Abouelleil A."/>
            <person name="Alvarado L."/>
            <person name="Berlin A.M."/>
            <person name="Chapman S.B."/>
            <person name="Dewar J."/>
            <person name="Goldberg J."/>
            <person name="Griggs A."/>
            <person name="Gujja S."/>
            <person name="Hansen M."/>
            <person name="Howarth C."/>
            <person name="Imamovic A."/>
            <person name="Larimer J."/>
            <person name="McCowan C."/>
            <person name="Murphy C."/>
            <person name="Pearson M."/>
            <person name="Priest M."/>
            <person name="Roberts A."/>
            <person name="Saif S."/>
            <person name="Shea T."/>
            <person name="Sykes S."/>
            <person name="Wortman J."/>
            <person name="Nusbaum C."/>
            <person name="Birren B."/>
        </authorList>
    </citation>
    <scope>NUCLEOTIDE SEQUENCE [LARGE SCALE GENOMIC DNA]</scope>
    <source>
        <strain evidence="3">CBS 10117</strain>
    </source>
</reference>